<dbReference type="EC" id="2.7.11.1" evidence="1"/>
<reference evidence="13 14" key="1">
    <citation type="journal article" date="2015" name="Sci. Rep.">
        <title>Genome of the facultative scuticociliatosis pathogen Pseudocohnilembus persalinus provides insight into its virulence through horizontal gene transfer.</title>
        <authorList>
            <person name="Xiong J."/>
            <person name="Wang G."/>
            <person name="Cheng J."/>
            <person name="Tian M."/>
            <person name="Pan X."/>
            <person name="Warren A."/>
            <person name="Jiang C."/>
            <person name="Yuan D."/>
            <person name="Miao W."/>
        </authorList>
    </citation>
    <scope>NUCLEOTIDE SEQUENCE [LARGE SCALE GENOMIC DNA]</scope>
    <source>
        <strain evidence="13">36N120E</strain>
    </source>
</reference>
<dbReference type="FunFam" id="3.30.200.20:FF:000854">
    <property type="entry name" value="Uncharacterized protein"/>
    <property type="match status" value="1"/>
</dbReference>
<gene>
    <name evidence="13" type="ORF">PPERSA_12064</name>
</gene>
<evidence type="ECO:0000256" key="3">
    <source>
        <dbReference type="ARBA" id="ARBA00022679"/>
    </source>
</evidence>
<protein>
    <recommendedName>
        <fullName evidence="1">non-specific serine/threonine protein kinase</fullName>
        <ecNumber evidence="1">2.7.11.1</ecNumber>
    </recommendedName>
</protein>
<dbReference type="PANTHER" id="PTHR24356">
    <property type="entry name" value="SERINE/THREONINE-PROTEIN KINASE"/>
    <property type="match status" value="1"/>
</dbReference>
<dbReference type="Pfam" id="PF00069">
    <property type="entry name" value="Pkinase"/>
    <property type="match status" value="1"/>
</dbReference>
<evidence type="ECO:0000259" key="12">
    <source>
        <dbReference type="PROSITE" id="PS51285"/>
    </source>
</evidence>
<dbReference type="PROSITE" id="PS00108">
    <property type="entry name" value="PROTEIN_KINASE_ST"/>
    <property type="match status" value="1"/>
</dbReference>
<feature type="region of interest" description="Disordered" evidence="10">
    <location>
        <begin position="98"/>
        <end position="171"/>
    </location>
</feature>
<dbReference type="InterPro" id="IPR008271">
    <property type="entry name" value="Ser/Thr_kinase_AS"/>
</dbReference>
<dbReference type="CDD" id="cd05578">
    <property type="entry name" value="STKc_Yank1"/>
    <property type="match status" value="1"/>
</dbReference>
<dbReference type="InParanoid" id="A0A0V0R8V5"/>
<organism evidence="13 14">
    <name type="scientific">Pseudocohnilembus persalinus</name>
    <name type="common">Ciliate</name>
    <dbReference type="NCBI Taxonomy" id="266149"/>
    <lineage>
        <taxon>Eukaryota</taxon>
        <taxon>Sar</taxon>
        <taxon>Alveolata</taxon>
        <taxon>Ciliophora</taxon>
        <taxon>Intramacronucleata</taxon>
        <taxon>Oligohymenophorea</taxon>
        <taxon>Scuticociliatia</taxon>
        <taxon>Philasterida</taxon>
        <taxon>Pseudocohnilembidae</taxon>
        <taxon>Pseudocohnilembus</taxon>
    </lineage>
</organism>
<dbReference type="InterPro" id="IPR050236">
    <property type="entry name" value="Ser_Thr_kinase_AGC"/>
</dbReference>
<feature type="region of interest" description="Disordered" evidence="10">
    <location>
        <begin position="13"/>
        <end position="70"/>
    </location>
</feature>
<evidence type="ECO:0000259" key="11">
    <source>
        <dbReference type="PROSITE" id="PS50011"/>
    </source>
</evidence>
<dbReference type="OMA" id="EQYSKSH"/>
<keyword evidence="2" id="KW-0723">Serine/threonine-protein kinase</keyword>
<dbReference type="GO" id="GO:0005524">
    <property type="term" value="F:ATP binding"/>
    <property type="evidence" value="ECO:0007669"/>
    <property type="project" value="UniProtKB-UniRule"/>
</dbReference>
<evidence type="ECO:0000256" key="9">
    <source>
        <dbReference type="PROSITE-ProRule" id="PRU10141"/>
    </source>
</evidence>
<evidence type="ECO:0000256" key="7">
    <source>
        <dbReference type="ARBA" id="ARBA00047899"/>
    </source>
</evidence>
<dbReference type="PROSITE" id="PS00107">
    <property type="entry name" value="PROTEIN_KINASE_ATP"/>
    <property type="match status" value="1"/>
</dbReference>
<dbReference type="InterPro" id="IPR000719">
    <property type="entry name" value="Prot_kinase_dom"/>
</dbReference>
<dbReference type="PROSITE" id="PS50011">
    <property type="entry name" value="PROTEIN_KINASE_DOM"/>
    <property type="match status" value="1"/>
</dbReference>
<dbReference type="InterPro" id="IPR000961">
    <property type="entry name" value="AGC-kinase_C"/>
</dbReference>
<dbReference type="SMART" id="SM00220">
    <property type="entry name" value="S_TKc"/>
    <property type="match status" value="1"/>
</dbReference>
<dbReference type="PROSITE" id="PS51285">
    <property type="entry name" value="AGC_KINASE_CTER"/>
    <property type="match status" value="1"/>
</dbReference>
<dbReference type="GO" id="GO:0004674">
    <property type="term" value="F:protein serine/threonine kinase activity"/>
    <property type="evidence" value="ECO:0007669"/>
    <property type="project" value="UniProtKB-KW"/>
</dbReference>
<comment type="catalytic activity">
    <reaction evidence="7">
        <text>L-threonyl-[protein] + ATP = O-phospho-L-threonyl-[protein] + ADP + H(+)</text>
        <dbReference type="Rhea" id="RHEA:46608"/>
        <dbReference type="Rhea" id="RHEA-COMP:11060"/>
        <dbReference type="Rhea" id="RHEA-COMP:11605"/>
        <dbReference type="ChEBI" id="CHEBI:15378"/>
        <dbReference type="ChEBI" id="CHEBI:30013"/>
        <dbReference type="ChEBI" id="CHEBI:30616"/>
        <dbReference type="ChEBI" id="CHEBI:61977"/>
        <dbReference type="ChEBI" id="CHEBI:456216"/>
        <dbReference type="EC" id="2.7.11.1"/>
    </reaction>
</comment>
<keyword evidence="4 9" id="KW-0547">Nucleotide-binding</keyword>
<dbReference type="SUPFAM" id="SSF56112">
    <property type="entry name" value="Protein kinase-like (PK-like)"/>
    <property type="match status" value="1"/>
</dbReference>
<dbReference type="InterPro" id="IPR011009">
    <property type="entry name" value="Kinase-like_dom_sf"/>
</dbReference>
<evidence type="ECO:0000256" key="5">
    <source>
        <dbReference type="ARBA" id="ARBA00022777"/>
    </source>
</evidence>
<dbReference type="AlphaFoldDB" id="A0A0V0R8V5"/>
<dbReference type="Gene3D" id="1.10.510.10">
    <property type="entry name" value="Transferase(Phosphotransferase) domain 1"/>
    <property type="match status" value="1"/>
</dbReference>
<evidence type="ECO:0000256" key="4">
    <source>
        <dbReference type="ARBA" id="ARBA00022741"/>
    </source>
</evidence>
<evidence type="ECO:0000256" key="10">
    <source>
        <dbReference type="SAM" id="MobiDB-lite"/>
    </source>
</evidence>
<name>A0A0V0R8V5_PSEPJ</name>
<dbReference type="Proteomes" id="UP000054937">
    <property type="component" value="Unassembled WGS sequence"/>
</dbReference>
<comment type="caution">
    <text evidence="13">The sequence shown here is derived from an EMBL/GenBank/DDBJ whole genome shotgun (WGS) entry which is preliminary data.</text>
</comment>
<accession>A0A0V0R8V5</accession>
<evidence type="ECO:0000313" key="14">
    <source>
        <dbReference type="Proteomes" id="UP000054937"/>
    </source>
</evidence>
<dbReference type="PANTHER" id="PTHR24356:SF374">
    <property type="entry name" value="PROTEIN KINASE DOMAIN-CONTAINING PROTEIN"/>
    <property type="match status" value="1"/>
</dbReference>
<keyword evidence="6 9" id="KW-0067">ATP-binding</keyword>
<evidence type="ECO:0000256" key="6">
    <source>
        <dbReference type="ARBA" id="ARBA00022840"/>
    </source>
</evidence>
<feature type="compositionally biased region" description="Low complexity" evidence="10">
    <location>
        <begin position="135"/>
        <end position="165"/>
    </location>
</feature>
<keyword evidence="3" id="KW-0808">Transferase</keyword>
<comment type="catalytic activity">
    <reaction evidence="8">
        <text>L-seryl-[protein] + ATP = O-phospho-L-seryl-[protein] + ADP + H(+)</text>
        <dbReference type="Rhea" id="RHEA:17989"/>
        <dbReference type="Rhea" id="RHEA-COMP:9863"/>
        <dbReference type="Rhea" id="RHEA-COMP:11604"/>
        <dbReference type="ChEBI" id="CHEBI:15378"/>
        <dbReference type="ChEBI" id="CHEBI:29999"/>
        <dbReference type="ChEBI" id="CHEBI:30616"/>
        <dbReference type="ChEBI" id="CHEBI:83421"/>
        <dbReference type="ChEBI" id="CHEBI:456216"/>
        <dbReference type="EC" id="2.7.11.1"/>
    </reaction>
</comment>
<keyword evidence="5 13" id="KW-0418">Kinase</keyword>
<proteinExistence type="predicted"/>
<evidence type="ECO:0000313" key="13">
    <source>
        <dbReference type="EMBL" id="KRX10940.1"/>
    </source>
</evidence>
<dbReference type="FunFam" id="1.10.510.10:FF:000454">
    <property type="entry name" value="Uncharacterized protein"/>
    <property type="match status" value="1"/>
</dbReference>
<dbReference type="EMBL" id="LDAU01000013">
    <property type="protein sequence ID" value="KRX10940.1"/>
    <property type="molecule type" value="Genomic_DNA"/>
</dbReference>
<evidence type="ECO:0000256" key="8">
    <source>
        <dbReference type="ARBA" id="ARBA00048679"/>
    </source>
</evidence>
<keyword evidence="14" id="KW-1185">Reference proteome</keyword>
<feature type="compositionally biased region" description="Polar residues" evidence="10">
    <location>
        <begin position="98"/>
        <end position="120"/>
    </location>
</feature>
<dbReference type="InterPro" id="IPR017441">
    <property type="entry name" value="Protein_kinase_ATP_BS"/>
</dbReference>
<feature type="binding site" evidence="9">
    <location>
        <position position="253"/>
    </location>
    <ligand>
        <name>ATP</name>
        <dbReference type="ChEBI" id="CHEBI:30616"/>
    </ligand>
</feature>
<feature type="domain" description="AGC-kinase C-terminal" evidence="12">
    <location>
        <begin position="483"/>
        <end position="527"/>
    </location>
</feature>
<dbReference type="GO" id="GO:0035556">
    <property type="term" value="P:intracellular signal transduction"/>
    <property type="evidence" value="ECO:0007669"/>
    <property type="project" value="TreeGrafter"/>
</dbReference>
<feature type="domain" description="Protein kinase" evidence="11">
    <location>
        <begin position="224"/>
        <end position="482"/>
    </location>
</feature>
<dbReference type="Gene3D" id="3.30.200.20">
    <property type="entry name" value="Phosphorylase Kinase, domain 1"/>
    <property type="match status" value="1"/>
</dbReference>
<feature type="compositionally biased region" description="Low complexity" evidence="10">
    <location>
        <begin position="24"/>
        <end position="65"/>
    </location>
</feature>
<evidence type="ECO:0000256" key="1">
    <source>
        <dbReference type="ARBA" id="ARBA00012513"/>
    </source>
</evidence>
<dbReference type="OrthoDB" id="354826at2759"/>
<evidence type="ECO:0000256" key="2">
    <source>
        <dbReference type="ARBA" id="ARBA00022527"/>
    </source>
</evidence>
<sequence length="527" mass="62102">MKNYKQIYAYQEAPGTAQQKKKQSLSLLNNNNQQQGTNPVNSKQNSNNFSQNQQQQNPNQQYQQQAHKKAQSLNTFMFKNMGQNISDLQKNHSKNFQNAINKNSGLGSNNQAQQKNTSHLQQREQYSKSHKNSMNQQPPTQNNQNPIQNLNQNQNDQQQFQQQEQEQQDEKQKPLSFLNYLLLKDLHNQQSQQGQSDEGDAISFEQEENYNYHNKESGFNKFQFQYHYVIGKGGFGKVWKVEHKKQKKYFALKEMSKALIITKKSVNSVMNERHLLQYLKHEFLVNMQYAFQDRDNLYLVMDIMYGGDLRYHIGRQRRFNEEQTKFFVCCIFSGLQYLHLNNIIHRDIKPENLVLDEKGYVRITDLGIAREWKPDNQNDTSGTPGYMAPEVLCRQPHTYAVDYFALGVLAYEFMLGRRPYLGRSRKEIRDVILAKRVQIKKNEIPPGWSIEAVDFINKLIERKPANRLGINGPYEVRNHPWIKNYPWQKLHNKELLAPFIPVKQENFDLKQQVSLEDEQNQESFLRL</sequence>